<reference evidence="10 11" key="1">
    <citation type="submission" date="2020-08" db="EMBL/GenBank/DDBJ databases">
        <title>Sequencing the genomes of 1000 actinobacteria strains.</title>
        <authorList>
            <person name="Klenk H.-P."/>
        </authorList>
    </citation>
    <scope>NUCLEOTIDE SEQUENCE [LARGE SCALE GENOMIC DNA]</scope>
    <source>
        <strain evidence="10 11">DSM 45486</strain>
    </source>
</reference>
<comment type="subcellular location">
    <subcellularLocation>
        <location evidence="9">Cytoplasm</location>
    </subcellularLocation>
</comment>
<dbReference type="NCBIfam" id="NF002892">
    <property type="entry name" value="PRK03372.1"/>
    <property type="match status" value="1"/>
</dbReference>
<dbReference type="GO" id="GO:0005737">
    <property type="term" value="C:cytoplasm"/>
    <property type="evidence" value="ECO:0007669"/>
    <property type="project" value="UniProtKB-SubCell"/>
</dbReference>
<keyword evidence="1 9" id="KW-0963">Cytoplasm</keyword>
<protein>
    <recommendedName>
        <fullName evidence="9">NAD kinase</fullName>
        <ecNumber evidence="9">2.7.1.23</ecNumber>
    </recommendedName>
    <alternativeName>
        <fullName evidence="9">ATP-dependent NAD kinase</fullName>
    </alternativeName>
</protein>
<evidence type="ECO:0000256" key="7">
    <source>
        <dbReference type="ARBA" id="ARBA00023027"/>
    </source>
</evidence>
<evidence type="ECO:0000256" key="5">
    <source>
        <dbReference type="ARBA" id="ARBA00022840"/>
    </source>
</evidence>
<dbReference type="GO" id="GO:0006741">
    <property type="term" value="P:NADP+ biosynthetic process"/>
    <property type="evidence" value="ECO:0007669"/>
    <property type="project" value="UniProtKB-UniRule"/>
</dbReference>
<dbReference type="EC" id="2.7.1.23" evidence="9"/>
<gene>
    <name evidence="9" type="primary">nadK</name>
    <name evidence="10" type="ORF">F4560_004570</name>
</gene>
<evidence type="ECO:0000256" key="9">
    <source>
        <dbReference type="HAMAP-Rule" id="MF_00361"/>
    </source>
</evidence>
<evidence type="ECO:0000313" key="11">
    <source>
        <dbReference type="Proteomes" id="UP000552097"/>
    </source>
</evidence>
<feature type="binding site" evidence="9">
    <location>
        <begin position="165"/>
        <end position="166"/>
    </location>
    <ligand>
        <name>NAD(+)</name>
        <dbReference type="ChEBI" id="CHEBI:57540"/>
    </ligand>
</feature>
<dbReference type="Gene3D" id="2.60.200.30">
    <property type="entry name" value="Probable inorganic polyphosphate/atp-NAD kinase, domain 2"/>
    <property type="match status" value="1"/>
</dbReference>
<dbReference type="PANTHER" id="PTHR20275">
    <property type="entry name" value="NAD KINASE"/>
    <property type="match status" value="1"/>
</dbReference>
<dbReference type="EMBL" id="JACHMO010000001">
    <property type="protein sequence ID" value="MBB5804802.1"/>
    <property type="molecule type" value="Genomic_DNA"/>
</dbReference>
<evidence type="ECO:0000256" key="4">
    <source>
        <dbReference type="ARBA" id="ARBA00022777"/>
    </source>
</evidence>
<keyword evidence="6 9" id="KW-0521">NADP</keyword>
<dbReference type="GO" id="GO:0019674">
    <property type="term" value="P:NAD+ metabolic process"/>
    <property type="evidence" value="ECO:0007669"/>
    <property type="project" value="InterPro"/>
</dbReference>
<keyword evidence="5 9" id="KW-0067">ATP-binding</keyword>
<keyword evidence="11" id="KW-1185">Reference proteome</keyword>
<comment type="similarity">
    <text evidence="9">Belongs to the NAD kinase family.</text>
</comment>
<feature type="binding site" evidence="9">
    <location>
        <position position="176"/>
    </location>
    <ligand>
        <name>NAD(+)</name>
        <dbReference type="ChEBI" id="CHEBI:57540"/>
    </ligand>
</feature>
<keyword evidence="3 9" id="KW-0547">Nucleotide-binding</keyword>
<dbReference type="Pfam" id="PF20143">
    <property type="entry name" value="NAD_kinase_C"/>
    <property type="match status" value="1"/>
</dbReference>
<evidence type="ECO:0000256" key="6">
    <source>
        <dbReference type="ARBA" id="ARBA00022857"/>
    </source>
</evidence>
<dbReference type="Gene3D" id="3.40.50.10330">
    <property type="entry name" value="Probable inorganic polyphosphate/atp-NAD kinase, domain 1"/>
    <property type="match status" value="1"/>
</dbReference>
<keyword evidence="2 9" id="KW-0808">Transferase</keyword>
<dbReference type="GO" id="GO:0046872">
    <property type="term" value="F:metal ion binding"/>
    <property type="evidence" value="ECO:0007669"/>
    <property type="project" value="UniProtKB-UniRule"/>
</dbReference>
<comment type="cofactor">
    <cofactor evidence="9">
        <name>a divalent metal cation</name>
        <dbReference type="ChEBI" id="CHEBI:60240"/>
    </cofactor>
</comment>
<feature type="binding site" evidence="9">
    <location>
        <position position="195"/>
    </location>
    <ligand>
        <name>NAD(+)</name>
        <dbReference type="ChEBI" id="CHEBI:57540"/>
    </ligand>
</feature>
<keyword evidence="4 9" id="KW-0418">Kinase</keyword>
<keyword evidence="7 9" id="KW-0520">NAD</keyword>
<name>A0A7W9HM36_9PSEU</name>
<dbReference type="InterPro" id="IPR002504">
    <property type="entry name" value="NADK"/>
</dbReference>
<comment type="caution">
    <text evidence="10">The sequence shown here is derived from an EMBL/GenBank/DDBJ whole genome shotgun (WGS) entry which is preliminary data.</text>
</comment>
<dbReference type="GO" id="GO:0051287">
    <property type="term" value="F:NAD binding"/>
    <property type="evidence" value="ECO:0007669"/>
    <property type="project" value="UniProtKB-ARBA"/>
</dbReference>
<comment type="function">
    <text evidence="9">Involved in the regulation of the intracellular balance of NAD and NADP, and is a key enzyme in the biosynthesis of NADP. Catalyzes specifically the phosphorylation on 2'-hydroxyl of the adenosine moiety of NAD to yield NADP.</text>
</comment>
<evidence type="ECO:0000256" key="3">
    <source>
        <dbReference type="ARBA" id="ARBA00022741"/>
    </source>
</evidence>
<dbReference type="InterPro" id="IPR017437">
    <property type="entry name" value="ATP-NAD_kinase_PpnK-typ_C"/>
</dbReference>
<dbReference type="Pfam" id="PF01513">
    <property type="entry name" value="NAD_kinase"/>
    <property type="match status" value="1"/>
</dbReference>
<evidence type="ECO:0000256" key="1">
    <source>
        <dbReference type="ARBA" id="ARBA00022490"/>
    </source>
</evidence>
<feature type="binding site" evidence="9">
    <location>
        <position position="96"/>
    </location>
    <ligand>
        <name>NAD(+)</name>
        <dbReference type="ChEBI" id="CHEBI:57540"/>
    </ligand>
</feature>
<feature type="binding site" evidence="9">
    <location>
        <begin position="91"/>
        <end position="92"/>
    </location>
    <ligand>
        <name>NAD(+)</name>
        <dbReference type="ChEBI" id="CHEBI:57540"/>
    </ligand>
</feature>
<organism evidence="10 11">
    <name type="scientific">Saccharothrix ecbatanensis</name>
    <dbReference type="NCBI Taxonomy" id="1105145"/>
    <lineage>
        <taxon>Bacteria</taxon>
        <taxon>Bacillati</taxon>
        <taxon>Actinomycetota</taxon>
        <taxon>Actinomycetes</taxon>
        <taxon>Pseudonocardiales</taxon>
        <taxon>Pseudonocardiaceae</taxon>
        <taxon>Saccharothrix</taxon>
    </lineage>
</organism>
<dbReference type="Proteomes" id="UP000552097">
    <property type="component" value="Unassembled WGS sequence"/>
</dbReference>
<evidence type="ECO:0000256" key="8">
    <source>
        <dbReference type="ARBA" id="ARBA00047925"/>
    </source>
</evidence>
<dbReference type="FunFam" id="2.60.200.30:FF:000007">
    <property type="entry name" value="NAD kinase"/>
    <property type="match status" value="1"/>
</dbReference>
<dbReference type="AlphaFoldDB" id="A0A7W9HM36"/>
<evidence type="ECO:0000313" key="10">
    <source>
        <dbReference type="EMBL" id="MBB5804802.1"/>
    </source>
</evidence>
<dbReference type="GO" id="GO:0005524">
    <property type="term" value="F:ATP binding"/>
    <property type="evidence" value="ECO:0007669"/>
    <property type="project" value="UniProtKB-KW"/>
</dbReference>
<feature type="binding site" evidence="9">
    <location>
        <begin position="206"/>
        <end position="211"/>
    </location>
    <ligand>
        <name>NAD(+)</name>
        <dbReference type="ChEBI" id="CHEBI:57540"/>
    </ligand>
</feature>
<dbReference type="InterPro" id="IPR017438">
    <property type="entry name" value="ATP-NAD_kinase_N"/>
</dbReference>
<sequence length="316" mass="32940">MNAPPVNSGPANADGASAPATREILLVVHTGRRSNVLVAQEVAARFAAGGVRLRVLEDEAPELDPSCFTQVVLADEKAAEGTELVFVLGGDGTLLRAAELARAAGVPVLGVNLGRVGFLAEADSDALYEAITHVIDRDYEVEERMTVDITASVNGDVLESTWALNEASVEKSTRERILDVVVEVDGRPVSAFGCDGVLVATPTGSTAYAFSAGGPVVWPDVQALLVVPSNAHALFARPLVVSPGSVVALEVDPGGHPAVLCADGRRTVNLPPGARVEVVGGRTPLRLIRLRPGPFTDRLVEKFGLPVQGWRGPSAG</sequence>
<dbReference type="PANTHER" id="PTHR20275:SF0">
    <property type="entry name" value="NAD KINASE"/>
    <property type="match status" value="1"/>
</dbReference>
<dbReference type="InterPro" id="IPR016064">
    <property type="entry name" value="NAD/diacylglycerol_kinase_sf"/>
</dbReference>
<comment type="catalytic activity">
    <reaction evidence="8 9">
        <text>NAD(+) + ATP = ADP + NADP(+) + H(+)</text>
        <dbReference type="Rhea" id="RHEA:18629"/>
        <dbReference type="ChEBI" id="CHEBI:15378"/>
        <dbReference type="ChEBI" id="CHEBI:30616"/>
        <dbReference type="ChEBI" id="CHEBI:57540"/>
        <dbReference type="ChEBI" id="CHEBI:58349"/>
        <dbReference type="ChEBI" id="CHEBI:456216"/>
        <dbReference type="EC" id="2.7.1.23"/>
    </reaction>
</comment>
<accession>A0A7W9HM36</accession>
<feature type="active site" description="Proton acceptor" evidence="9">
    <location>
        <position position="91"/>
    </location>
</feature>
<dbReference type="HAMAP" id="MF_00361">
    <property type="entry name" value="NAD_kinase"/>
    <property type="match status" value="1"/>
</dbReference>
<dbReference type="GO" id="GO:0003951">
    <property type="term" value="F:NAD+ kinase activity"/>
    <property type="evidence" value="ECO:0007669"/>
    <property type="project" value="UniProtKB-UniRule"/>
</dbReference>
<proteinExistence type="inferred from homology"/>
<dbReference type="SUPFAM" id="SSF111331">
    <property type="entry name" value="NAD kinase/diacylglycerol kinase-like"/>
    <property type="match status" value="1"/>
</dbReference>
<comment type="caution">
    <text evidence="9">Lacks conserved residue(s) required for the propagation of feature annotation.</text>
</comment>
<evidence type="ECO:0000256" key="2">
    <source>
        <dbReference type="ARBA" id="ARBA00022679"/>
    </source>
</evidence>